<accession>A0A0K2VJ13</accession>
<sequence>GGIGTYTQSKCILSCYCTCKANGAFSCLLSETYTVALIRKVRGGCSCCCLRRGIIKGGNFTSGSRKVLKTARRSTKRVIISTCILCCLNDP</sequence>
<protein>
    <submittedName>
        <fullName evidence="1">Uncharacterized protein</fullName>
    </submittedName>
</protein>
<dbReference type="EMBL" id="HACA01032969">
    <property type="protein sequence ID" value="CDW50330.1"/>
    <property type="molecule type" value="Transcribed_RNA"/>
</dbReference>
<proteinExistence type="predicted"/>
<name>A0A0K2VJ13_LEPSM</name>
<dbReference type="AlphaFoldDB" id="A0A0K2VJ13"/>
<evidence type="ECO:0000313" key="1">
    <source>
        <dbReference type="EMBL" id="CDW50330.1"/>
    </source>
</evidence>
<reference evidence="1" key="1">
    <citation type="submission" date="2014-05" db="EMBL/GenBank/DDBJ databases">
        <authorList>
            <person name="Chronopoulou M."/>
        </authorList>
    </citation>
    <scope>NUCLEOTIDE SEQUENCE</scope>
    <source>
        <tissue evidence="1">Whole organism</tissue>
    </source>
</reference>
<organism evidence="1">
    <name type="scientific">Lepeophtheirus salmonis</name>
    <name type="common">Salmon louse</name>
    <name type="synonym">Caligus salmonis</name>
    <dbReference type="NCBI Taxonomy" id="72036"/>
    <lineage>
        <taxon>Eukaryota</taxon>
        <taxon>Metazoa</taxon>
        <taxon>Ecdysozoa</taxon>
        <taxon>Arthropoda</taxon>
        <taxon>Crustacea</taxon>
        <taxon>Multicrustacea</taxon>
        <taxon>Hexanauplia</taxon>
        <taxon>Copepoda</taxon>
        <taxon>Siphonostomatoida</taxon>
        <taxon>Caligidae</taxon>
        <taxon>Lepeophtheirus</taxon>
    </lineage>
</organism>
<feature type="non-terminal residue" evidence="1">
    <location>
        <position position="1"/>
    </location>
</feature>